<sequence length="62" mass="7506">MKSFLIVTAVIIIYFMIGLLYYAWQDYFNPNFTLWETISSPWLWYAVLFWPIPAFFGQPIFN</sequence>
<feature type="transmembrane region" description="Helical" evidence="1">
    <location>
        <begin position="42"/>
        <end position="61"/>
    </location>
</feature>
<protein>
    <submittedName>
        <fullName evidence="2">Uncharacterized protein</fullName>
    </submittedName>
</protein>
<dbReference type="Proteomes" id="UP000034493">
    <property type="component" value="Unassembled WGS sequence"/>
</dbReference>
<accession>A0A0G0YQP8</accession>
<dbReference type="AlphaFoldDB" id="A0A0G0YQP8"/>
<comment type="caution">
    <text evidence="2">The sequence shown here is derived from an EMBL/GenBank/DDBJ whole genome shotgun (WGS) entry which is preliminary data.</text>
</comment>
<evidence type="ECO:0000256" key="1">
    <source>
        <dbReference type="SAM" id="Phobius"/>
    </source>
</evidence>
<evidence type="ECO:0000313" key="2">
    <source>
        <dbReference type="EMBL" id="KKS02668.1"/>
    </source>
</evidence>
<dbReference type="EMBL" id="LCBC01000030">
    <property type="protein sequence ID" value="KKS02668.1"/>
    <property type="molecule type" value="Genomic_DNA"/>
</dbReference>
<proteinExistence type="predicted"/>
<evidence type="ECO:0000313" key="3">
    <source>
        <dbReference type="Proteomes" id="UP000034493"/>
    </source>
</evidence>
<reference evidence="2 3" key="1">
    <citation type="journal article" date="2015" name="Nature">
        <title>rRNA introns, odd ribosomes, and small enigmatic genomes across a large radiation of phyla.</title>
        <authorList>
            <person name="Brown C.T."/>
            <person name="Hug L.A."/>
            <person name="Thomas B.C."/>
            <person name="Sharon I."/>
            <person name="Castelle C.J."/>
            <person name="Singh A."/>
            <person name="Wilkins M.J."/>
            <person name="Williams K.H."/>
            <person name="Banfield J.F."/>
        </authorList>
    </citation>
    <scope>NUCLEOTIDE SEQUENCE [LARGE SCALE GENOMIC DNA]</scope>
</reference>
<gene>
    <name evidence="2" type="ORF">UU56_C0030G0006</name>
</gene>
<feature type="transmembrane region" description="Helical" evidence="1">
    <location>
        <begin position="5"/>
        <end position="22"/>
    </location>
</feature>
<keyword evidence="1" id="KW-0472">Membrane</keyword>
<keyword evidence="1" id="KW-0812">Transmembrane</keyword>
<name>A0A0G0YQP8_9BACT</name>
<keyword evidence="1" id="KW-1133">Transmembrane helix</keyword>
<organism evidence="2 3">
    <name type="scientific">Candidatus Curtissbacteria bacterium GW2011_GWA2_41_24</name>
    <dbReference type="NCBI Taxonomy" id="1618411"/>
    <lineage>
        <taxon>Bacteria</taxon>
        <taxon>Candidatus Curtissiibacteriota</taxon>
    </lineage>
</organism>